<dbReference type="UniPathway" id="UPA00115">
    <property type="reaction ID" value="UER00409"/>
</dbReference>
<dbReference type="Pfam" id="PF01182">
    <property type="entry name" value="Glucosamine_iso"/>
    <property type="match status" value="1"/>
</dbReference>
<comment type="caution">
    <text evidence="9">The sequence shown here is derived from an EMBL/GenBank/DDBJ whole genome shotgun (WGS) entry which is preliminary data.</text>
</comment>
<sequence length="257" mass="28082">MMTIDEGVGHDVTTAGIIVLEDDDAVAHAMAAWLMQSALDKEDGPLVLALSGGTTPKRLLEVMAGPEYVARFPWKKCQFFYGDERHVPPDDPDSNYHMSCEALFSHVPVPPENLHPVPTGGSPEADAAAYEAELKKLYGAETFESGRPLFDVVMLGIGPDGHTASLFPRQPVLEETRRWVSTCVPDDAPHVRITLTYPAIHSSRHVVFLLTGSEKAAMLKRVRRGDDASLPSSRVTTEGTMTFVIDRAAAEDLSDER</sequence>
<dbReference type="GO" id="GO:0006098">
    <property type="term" value="P:pentose-phosphate shunt"/>
    <property type="evidence" value="ECO:0007669"/>
    <property type="project" value="UniProtKB-UniPathway"/>
</dbReference>
<comment type="similarity">
    <text evidence="4 7">Belongs to the glucosamine/galactosamine-6-phosphate isomerase family. 6-phosphogluconolactonase subfamily.</text>
</comment>
<evidence type="ECO:0000256" key="7">
    <source>
        <dbReference type="RuleBase" id="RU365095"/>
    </source>
</evidence>
<feature type="domain" description="Glucosamine/galactosamine-6-phosphate isomerase" evidence="8">
    <location>
        <begin position="22"/>
        <end position="239"/>
    </location>
</feature>
<dbReference type="SUPFAM" id="SSF100950">
    <property type="entry name" value="NagB/RpiA/CoA transferase-like"/>
    <property type="match status" value="1"/>
</dbReference>
<evidence type="ECO:0000313" key="9">
    <source>
        <dbReference type="EMBL" id="GAJ27738.1"/>
    </source>
</evidence>
<evidence type="ECO:0000256" key="3">
    <source>
        <dbReference type="ARBA" id="ARBA00004961"/>
    </source>
</evidence>
<comment type="pathway">
    <text evidence="3 7">Carbohydrate degradation; pentose phosphate pathway; D-ribulose 5-phosphate from D-glucose 6-phosphate (oxidative stage): step 2/3.</text>
</comment>
<dbReference type="GO" id="GO:0005975">
    <property type="term" value="P:carbohydrate metabolic process"/>
    <property type="evidence" value="ECO:0007669"/>
    <property type="project" value="UniProtKB-UniRule"/>
</dbReference>
<accession>A0A023D0R7</accession>
<evidence type="ECO:0000256" key="2">
    <source>
        <dbReference type="ARBA" id="ARBA00002681"/>
    </source>
</evidence>
<dbReference type="InterPro" id="IPR037171">
    <property type="entry name" value="NagB/RpiA_transferase-like"/>
</dbReference>
<keyword evidence="7" id="KW-0378">Hydrolase</keyword>
<dbReference type="EC" id="3.1.1.31" evidence="5 7"/>
<dbReference type="GO" id="GO:0017057">
    <property type="term" value="F:6-phosphogluconolactonase activity"/>
    <property type="evidence" value="ECO:0007669"/>
    <property type="project" value="UniProtKB-UniRule"/>
</dbReference>
<reference evidence="9 10" key="2">
    <citation type="journal article" date="2014" name="FEMS Microbiol. Lett.">
        <title>Draft genomic DNA sequence of the facultatively methylotrophic bacterium Acidomonas methanolica type strain MB58.</title>
        <authorList>
            <person name="Higashiura N."/>
            <person name="Hadano H."/>
            <person name="Hirakawa H."/>
            <person name="Matsutani M."/>
            <person name="Takabe S."/>
            <person name="Matsushita K."/>
            <person name="Azuma Y."/>
        </authorList>
    </citation>
    <scope>NUCLEOTIDE SEQUENCE [LARGE SCALE GENOMIC DNA]</scope>
    <source>
        <strain evidence="9 10">MB58</strain>
    </source>
</reference>
<comment type="catalytic activity">
    <reaction evidence="1 7">
        <text>6-phospho-D-glucono-1,5-lactone + H2O = 6-phospho-D-gluconate + H(+)</text>
        <dbReference type="Rhea" id="RHEA:12556"/>
        <dbReference type="ChEBI" id="CHEBI:15377"/>
        <dbReference type="ChEBI" id="CHEBI:15378"/>
        <dbReference type="ChEBI" id="CHEBI:57955"/>
        <dbReference type="ChEBI" id="CHEBI:58759"/>
        <dbReference type="EC" id="3.1.1.31"/>
    </reaction>
</comment>
<dbReference type="PANTHER" id="PTHR11054:SF0">
    <property type="entry name" value="6-PHOSPHOGLUCONOLACTONASE"/>
    <property type="match status" value="1"/>
</dbReference>
<comment type="function">
    <text evidence="2 7">Hydrolysis of 6-phosphogluconolactone to 6-phosphogluconate.</text>
</comment>
<reference evidence="10" key="1">
    <citation type="journal article" date="2014" name="FEMS Microbiol. Lett.">
        <title>Draft Genomic DNA Sequence of the Facultatively Methylotrophic Bacterium Acidomonas methanolica type strain MB58.</title>
        <authorList>
            <person name="Higashiura N."/>
            <person name="Hadano H."/>
            <person name="Hirakawa H."/>
            <person name="Matsutani M."/>
            <person name="Takabe S."/>
            <person name="Matsushita K."/>
            <person name="Azuma Y."/>
        </authorList>
    </citation>
    <scope>NUCLEOTIDE SEQUENCE [LARGE SCALE GENOMIC DNA]</scope>
    <source>
        <strain evidence="10">MB58</strain>
    </source>
</reference>
<dbReference type="Proteomes" id="UP000019760">
    <property type="component" value="Unassembled WGS sequence"/>
</dbReference>
<organism evidence="9 10">
    <name type="scientific">Acidomonas methanolica NBRC 104435</name>
    <dbReference type="NCBI Taxonomy" id="1231351"/>
    <lineage>
        <taxon>Bacteria</taxon>
        <taxon>Pseudomonadati</taxon>
        <taxon>Pseudomonadota</taxon>
        <taxon>Alphaproteobacteria</taxon>
        <taxon>Acetobacterales</taxon>
        <taxon>Acetobacteraceae</taxon>
        <taxon>Acidomonas</taxon>
    </lineage>
</organism>
<evidence type="ECO:0000256" key="4">
    <source>
        <dbReference type="ARBA" id="ARBA00010662"/>
    </source>
</evidence>
<evidence type="ECO:0000256" key="6">
    <source>
        <dbReference type="ARBA" id="ARBA00020337"/>
    </source>
</evidence>
<dbReference type="CDD" id="cd01400">
    <property type="entry name" value="6PGL"/>
    <property type="match status" value="1"/>
</dbReference>
<dbReference type="EMBL" id="BAND01000005">
    <property type="protein sequence ID" value="GAJ27738.1"/>
    <property type="molecule type" value="Genomic_DNA"/>
</dbReference>
<dbReference type="NCBIfam" id="TIGR01198">
    <property type="entry name" value="pgl"/>
    <property type="match status" value="1"/>
</dbReference>
<protein>
    <recommendedName>
        <fullName evidence="6 7">6-phosphogluconolactonase</fullName>
        <shortName evidence="7">6PGL</shortName>
        <ecNumber evidence="5 7">3.1.1.31</ecNumber>
    </recommendedName>
</protein>
<dbReference type="AlphaFoldDB" id="A0A023D0R7"/>
<evidence type="ECO:0000256" key="1">
    <source>
        <dbReference type="ARBA" id="ARBA00000832"/>
    </source>
</evidence>
<dbReference type="InterPro" id="IPR005900">
    <property type="entry name" value="6-phosphogluconolactonase_DevB"/>
</dbReference>
<dbReference type="RefSeq" id="WP_239641515.1">
    <property type="nucleotide sequence ID" value="NZ_BAND01000005.1"/>
</dbReference>
<name>A0A023D0R7_ACIMT</name>
<gene>
    <name evidence="7" type="primary">pgl</name>
    <name evidence="9" type="ORF">Amme_005_126</name>
</gene>
<dbReference type="Gene3D" id="3.40.50.1360">
    <property type="match status" value="1"/>
</dbReference>
<dbReference type="InterPro" id="IPR006148">
    <property type="entry name" value="Glc/Gal-6P_isomerase"/>
</dbReference>
<proteinExistence type="inferred from homology"/>
<dbReference type="PANTHER" id="PTHR11054">
    <property type="entry name" value="6-PHOSPHOGLUCONOLACTONASE"/>
    <property type="match status" value="1"/>
</dbReference>
<dbReference type="InterPro" id="IPR039104">
    <property type="entry name" value="6PGL"/>
</dbReference>
<evidence type="ECO:0000256" key="5">
    <source>
        <dbReference type="ARBA" id="ARBA00013198"/>
    </source>
</evidence>
<evidence type="ECO:0000259" key="8">
    <source>
        <dbReference type="Pfam" id="PF01182"/>
    </source>
</evidence>
<keyword evidence="10" id="KW-1185">Reference proteome</keyword>
<evidence type="ECO:0000313" key="10">
    <source>
        <dbReference type="Proteomes" id="UP000019760"/>
    </source>
</evidence>